<comment type="caution">
    <text evidence="2">The sequence shown here is derived from an EMBL/GenBank/DDBJ whole genome shotgun (WGS) entry which is preliminary data.</text>
</comment>
<dbReference type="Gene3D" id="1.10.530.10">
    <property type="match status" value="1"/>
</dbReference>
<dbReference type="InterPro" id="IPR008258">
    <property type="entry name" value="Transglycosylase_SLT_dom_1"/>
</dbReference>
<proteinExistence type="predicted"/>
<dbReference type="EMBL" id="JADJNC010000012">
    <property type="protein sequence ID" value="MBK7423238.1"/>
    <property type="molecule type" value="Genomic_DNA"/>
</dbReference>
<feature type="domain" description="Transglycosylase SLT" evidence="1">
    <location>
        <begin position="67"/>
        <end position="138"/>
    </location>
</feature>
<sequence length="192" mass="21136">MLHNPLVKNANIDLICSNLHGQGGQPKLDLEGYIADCHRQVQPGRTDPQESTALRCRYAIGAGHCLAESNLDANAVSPKNAQGVMQLIPRYPGTLFCVENPSTRNRTSKAVWPTWLKWLQNRFGGNLKLVAAGYNAGCEGNVDVMAAFRLFPKRSTTCGACSISRGWPRLPEERESDQGDCHGFHLSRNFAE</sequence>
<dbReference type="SUPFAM" id="SSF53955">
    <property type="entry name" value="Lysozyme-like"/>
    <property type="match status" value="1"/>
</dbReference>
<reference evidence="2" key="1">
    <citation type="submission" date="2020-10" db="EMBL/GenBank/DDBJ databases">
        <title>Connecting structure to function with the recovery of over 1000 high-quality activated sludge metagenome-assembled genomes encoding full-length rRNA genes using long-read sequencing.</title>
        <authorList>
            <person name="Singleton C.M."/>
            <person name="Petriglieri F."/>
            <person name="Kristensen J.M."/>
            <person name="Kirkegaard R.H."/>
            <person name="Michaelsen T.Y."/>
            <person name="Andersen M.H."/>
            <person name="Karst S.M."/>
            <person name="Dueholm M.S."/>
            <person name="Nielsen P.H."/>
            <person name="Albertsen M."/>
        </authorList>
    </citation>
    <scope>NUCLEOTIDE SEQUENCE</scope>
    <source>
        <strain evidence="2">EsbW_18-Q3-R4-48_MAXAC.044</strain>
    </source>
</reference>
<dbReference type="Pfam" id="PF01464">
    <property type="entry name" value="SLT"/>
    <property type="match status" value="1"/>
</dbReference>
<dbReference type="Proteomes" id="UP000886602">
    <property type="component" value="Unassembled WGS sequence"/>
</dbReference>
<evidence type="ECO:0000313" key="2">
    <source>
        <dbReference type="EMBL" id="MBK7423238.1"/>
    </source>
</evidence>
<gene>
    <name evidence="2" type="ORF">IPJ48_09135</name>
</gene>
<accession>A0A9D7FCA1</accession>
<evidence type="ECO:0000313" key="3">
    <source>
        <dbReference type="Proteomes" id="UP000886602"/>
    </source>
</evidence>
<dbReference type="InterPro" id="IPR023346">
    <property type="entry name" value="Lysozyme-like_dom_sf"/>
</dbReference>
<evidence type="ECO:0000259" key="1">
    <source>
        <dbReference type="Pfam" id="PF01464"/>
    </source>
</evidence>
<protein>
    <submittedName>
        <fullName evidence="2">Transglycosylase SLT domain-containing protein</fullName>
    </submittedName>
</protein>
<dbReference type="AlphaFoldDB" id="A0A9D7FCA1"/>
<organism evidence="2 3">
    <name type="scientific">Candidatus Propionivibrio dominans</name>
    <dbReference type="NCBI Taxonomy" id="2954373"/>
    <lineage>
        <taxon>Bacteria</taxon>
        <taxon>Pseudomonadati</taxon>
        <taxon>Pseudomonadota</taxon>
        <taxon>Betaproteobacteria</taxon>
        <taxon>Rhodocyclales</taxon>
        <taxon>Rhodocyclaceae</taxon>
        <taxon>Propionivibrio</taxon>
    </lineage>
</organism>
<name>A0A9D7FCA1_9RHOO</name>